<sequence>MVDPDRMGVDVDAVVVLAVLVVEGLVASDLVEALVNASVRGRSDEGEAEVISRLVATSLVSDSVEVLDRTVVVEVVVVDEATVVGLGELCDASLRSASGSSFSDTSRFRRQLLPNIADQLPILRIVQEQLVDRKEIVAIVVALQLAIIAGVGVERLSNQPMADAPGQMDAYMGLCIEIVPSAPACFLSRSATDVLQLHQITYLVLFVDQS</sequence>
<dbReference type="VEuPathDB" id="VectorBase:AATE003608"/>
<reference evidence="1" key="1">
    <citation type="submission" date="2022-08" db="UniProtKB">
        <authorList>
            <consortium name="EnsemblMetazoa"/>
        </authorList>
    </citation>
    <scope>IDENTIFICATION</scope>
    <source>
        <strain evidence="1">EBRO</strain>
    </source>
</reference>
<organism evidence="1">
    <name type="scientific">Anopheles atroparvus</name>
    <name type="common">European mosquito</name>
    <dbReference type="NCBI Taxonomy" id="41427"/>
    <lineage>
        <taxon>Eukaryota</taxon>
        <taxon>Metazoa</taxon>
        <taxon>Ecdysozoa</taxon>
        <taxon>Arthropoda</taxon>
        <taxon>Hexapoda</taxon>
        <taxon>Insecta</taxon>
        <taxon>Pterygota</taxon>
        <taxon>Neoptera</taxon>
        <taxon>Endopterygota</taxon>
        <taxon>Diptera</taxon>
        <taxon>Nematocera</taxon>
        <taxon>Culicoidea</taxon>
        <taxon>Culicidae</taxon>
        <taxon>Anophelinae</taxon>
        <taxon>Anopheles</taxon>
    </lineage>
</organism>
<name>A0A182IQL2_ANOAO</name>
<protein>
    <submittedName>
        <fullName evidence="1">Uncharacterized protein</fullName>
    </submittedName>
</protein>
<dbReference type="AlphaFoldDB" id="A0A182IQL2"/>
<accession>A0A182IQL2</accession>
<proteinExistence type="predicted"/>
<evidence type="ECO:0000313" key="1">
    <source>
        <dbReference type="EnsemblMetazoa" id="AATE003608-PA.1"/>
    </source>
</evidence>
<dbReference type="EnsemblMetazoa" id="AATE003608-RA">
    <property type="protein sequence ID" value="AATE003608-PA.1"/>
    <property type="gene ID" value="AATE003608"/>
</dbReference>